<dbReference type="RefSeq" id="WP_425558820.1">
    <property type="nucleotide sequence ID" value="NZ_BAAAQM010000054.1"/>
</dbReference>
<organism evidence="1 2">
    <name type="scientific">Catenulispora subtropica</name>
    <dbReference type="NCBI Taxonomy" id="450798"/>
    <lineage>
        <taxon>Bacteria</taxon>
        <taxon>Bacillati</taxon>
        <taxon>Actinomycetota</taxon>
        <taxon>Actinomycetes</taxon>
        <taxon>Catenulisporales</taxon>
        <taxon>Catenulisporaceae</taxon>
        <taxon>Catenulispora</taxon>
    </lineage>
</organism>
<proteinExistence type="predicted"/>
<keyword evidence="2" id="KW-1185">Reference proteome</keyword>
<comment type="caution">
    <text evidence="1">The sequence shown here is derived from an EMBL/GenBank/DDBJ whole genome shotgun (WGS) entry which is preliminary data.</text>
</comment>
<name>A0ABN2SZS6_9ACTN</name>
<sequence length="73" mass="7766">MTKQTILGRVKQLARADINALLDSAEDPQKMFEAKVEGTRGLAVSSLDAQFNGLAGLADKAEIGKRPAVLKAQ</sequence>
<evidence type="ECO:0000313" key="1">
    <source>
        <dbReference type="EMBL" id="GAA1995478.1"/>
    </source>
</evidence>
<dbReference type="EMBL" id="BAAAQM010000054">
    <property type="protein sequence ID" value="GAA1995478.1"/>
    <property type="molecule type" value="Genomic_DNA"/>
</dbReference>
<reference evidence="1 2" key="1">
    <citation type="journal article" date="2019" name="Int. J. Syst. Evol. Microbiol.">
        <title>The Global Catalogue of Microorganisms (GCM) 10K type strain sequencing project: providing services to taxonomists for standard genome sequencing and annotation.</title>
        <authorList>
            <consortium name="The Broad Institute Genomics Platform"/>
            <consortium name="The Broad Institute Genome Sequencing Center for Infectious Disease"/>
            <person name="Wu L."/>
            <person name="Ma J."/>
        </authorList>
    </citation>
    <scope>NUCLEOTIDE SEQUENCE [LARGE SCALE GENOMIC DNA]</scope>
    <source>
        <strain evidence="1 2">JCM 16013</strain>
    </source>
</reference>
<evidence type="ECO:0000313" key="2">
    <source>
        <dbReference type="Proteomes" id="UP001499854"/>
    </source>
</evidence>
<dbReference type="Proteomes" id="UP001499854">
    <property type="component" value="Unassembled WGS sequence"/>
</dbReference>
<protein>
    <submittedName>
        <fullName evidence="1">Uncharacterized protein</fullName>
    </submittedName>
</protein>
<gene>
    <name evidence="1" type="ORF">GCM10009838_70390</name>
</gene>
<accession>A0ABN2SZS6</accession>